<dbReference type="Pfam" id="PF00497">
    <property type="entry name" value="SBP_bac_3"/>
    <property type="match status" value="1"/>
</dbReference>
<comment type="caution">
    <text evidence="3">The sequence shown here is derived from an EMBL/GenBank/DDBJ whole genome shotgun (WGS) entry which is preliminary data.</text>
</comment>
<keyword evidence="1" id="KW-0732">Signal</keyword>
<evidence type="ECO:0000259" key="2">
    <source>
        <dbReference type="SMART" id="SM00062"/>
    </source>
</evidence>
<dbReference type="SUPFAM" id="SSF53850">
    <property type="entry name" value="Periplasmic binding protein-like II"/>
    <property type="match status" value="1"/>
</dbReference>
<keyword evidence="4" id="KW-1185">Reference proteome</keyword>
<protein>
    <submittedName>
        <fullName evidence="3">ABC-type amino acid transport substrate-binding protein</fullName>
    </submittedName>
</protein>
<evidence type="ECO:0000313" key="4">
    <source>
        <dbReference type="Proteomes" id="UP000587760"/>
    </source>
</evidence>
<accession>A0A841RI24</accession>
<dbReference type="PANTHER" id="PTHR35936">
    <property type="entry name" value="MEMBRANE-BOUND LYTIC MUREIN TRANSGLYCOSYLASE F"/>
    <property type="match status" value="1"/>
</dbReference>
<proteinExistence type="predicted"/>
<dbReference type="PANTHER" id="PTHR35936:SF19">
    <property type="entry name" value="AMINO-ACID-BINDING PROTEIN YXEM-RELATED"/>
    <property type="match status" value="1"/>
</dbReference>
<dbReference type="Proteomes" id="UP000587760">
    <property type="component" value="Unassembled WGS sequence"/>
</dbReference>
<evidence type="ECO:0000256" key="1">
    <source>
        <dbReference type="ARBA" id="ARBA00022729"/>
    </source>
</evidence>
<organism evidence="3 4">
    <name type="scientific">Spirochaeta isovalerica</name>
    <dbReference type="NCBI Taxonomy" id="150"/>
    <lineage>
        <taxon>Bacteria</taxon>
        <taxon>Pseudomonadati</taxon>
        <taxon>Spirochaetota</taxon>
        <taxon>Spirochaetia</taxon>
        <taxon>Spirochaetales</taxon>
        <taxon>Spirochaetaceae</taxon>
        <taxon>Spirochaeta</taxon>
    </lineage>
</organism>
<name>A0A841RI24_9SPIO</name>
<reference evidence="3 4" key="1">
    <citation type="submission" date="2020-08" db="EMBL/GenBank/DDBJ databases">
        <title>Genomic Encyclopedia of Type Strains, Phase IV (KMG-IV): sequencing the most valuable type-strain genomes for metagenomic binning, comparative biology and taxonomic classification.</title>
        <authorList>
            <person name="Goeker M."/>
        </authorList>
    </citation>
    <scope>NUCLEOTIDE SEQUENCE [LARGE SCALE GENOMIC DNA]</scope>
    <source>
        <strain evidence="3 4">DSM 2461</strain>
    </source>
</reference>
<dbReference type="RefSeq" id="WP_184748648.1">
    <property type="nucleotide sequence ID" value="NZ_JACHGJ010000012.1"/>
</dbReference>
<dbReference type="PROSITE" id="PS51257">
    <property type="entry name" value="PROKAR_LIPOPROTEIN"/>
    <property type="match status" value="1"/>
</dbReference>
<dbReference type="SMART" id="SM00062">
    <property type="entry name" value="PBPb"/>
    <property type="match status" value="1"/>
</dbReference>
<dbReference type="EMBL" id="JACHGJ010000012">
    <property type="protein sequence ID" value="MBB6482409.1"/>
    <property type="molecule type" value="Genomic_DNA"/>
</dbReference>
<evidence type="ECO:0000313" key="3">
    <source>
        <dbReference type="EMBL" id="MBB6482409.1"/>
    </source>
</evidence>
<dbReference type="InterPro" id="IPR001638">
    <property type="entry name" value="Solute-binding_3/MltF_N"/>
</dbReference>
<dbReference type="Gene3D" id="3.40.190.10">
    <property type="entry name" value="Periplasmic binding protein-like II"/>
    <property type="match status" value="2"/>
</dbReference>
<gene>
    <name evidence="3" type="ORF">HNR50_004108</name>
</gene>
<feature type="domain" description="Solute-binding protein family 3/N-terminal" evidence="2">
    <location>
        <begin position="63"/>
        <end position="288"/>
    </location>
</feature>
<sequence length="294" mass="32682">MIKKIAFAIPFVFFLLSCGSEKTELEIDQDLNNEASESAQSQVSEAEDVVSSPLISVSPDDEVLIFVRQDGAPGMYLGDDGEVHGFYVDLEKMVMDEMGQKYKFIPYGDAGPVILGLKSGTHHIALAAPDLPGFRSSFNLSMPYEILHFVTFVQSDNNDIKGSTREELIASLHGKRVGVQTQGHIWESLRNEREIELIEYPTTTKAMEDLDKGLLDAVPDVKRIGLYYAAKEGWDIKPVGEPIISHTITTAISQRFDNTLIDRYNAALQAIIDDGRRDALYQSYFGPMGEDVKP</sequence>
<dbReference type="AlphaFoldDB" id="A0A841RI24"/>